<feature type="transmembrane region" description="Helical" evidence="2">
    <location>
        <begin position="260"/>
        <end position="278"/>
    </location>
</feature>
<feature type="transmembrane region" description="Helical" evidence="2">
    <location>
        <begin position="139"/>
        <end position="160"/>
    </location>
</feature>
<feature type="transmembrane region" description="Helical" evidence="2">
    <location>
        <begin position="106"/>
        <end position="127"/>
    </location>
</feature>
<evidence type="ECO:0000313" key="4">
    <source>
        <dbReference type="Proteomes" id="UP000298127"/>
    </source>
</evidence>
<feature type="transmembrane region" description="Helical" evidence="2">
    <location>
        <begin position="172"/>
        <end position="192"/>
    </location>
</feature>
<dbReference type="EMBL" id="SPQZ01000004">
    <property type="protein sequence ID" value="TFV96609.1"/>
    <property type="molecule type" value="Genomic_DNA"/>
</dbReference>
<gene>
    <name evidence="3" type="ORF">E4M00_11005</name>
</gene>
<name>A0A4Y9QVU8_9MICO</name>
<feature type="transmembrane region" description="Helical" evidence="2">
    <location>
        <begin position="284"/>
        <end position="303"/>
    </location>
</feature>
<feature type="transmembrane region" description="Helical" evidence="2">
    <location>
        <begin position="212"/>
        <end position="234"/>
    </location>
</feature>
<organism evidence="3 4">
    <name type="scientific">Orlajensenia leifsoniae</name>
    <dbReference type="NCBI Taxonomy" id="2561933"/>
    <lineage>
        <taxon>Bacteria</taxon>
        <taxon>Bacillati</taxon>
        <taxon>Actinomycetota</taxon>
        <taxon>Actinomycetes</taxon>
        <taxon>Micrococcales</taxon>
        <taxon>Microbacteriaceae</taxon>
        <taxon>Orlajensenia</taxon>
    </lineage>
</organism>
<reference evidence="3 4" key="1">
    <citation type="journal article" date="2018" name="J. Microbiol.">
        <title>Leifsonia flava sp. nov., a novel actinobacterium isolated from the rhizosphere of Aquilegia viridiflora.</title>
        <authorList>
            <person name="Cai Y."/>
            <person name="Tao W.Z."/>
            <person name="Ma Y.J."/>
            <person name="Cheng J."/>
            <person name="Zhang M.Y."/>
            <person name="Zhang Y.X."/>
        </authorList>
    </citation>
    <scope>NUCLEOTIDE SEQUENCE [LARGE SCALE GENOMIC DNA]</scope>
    <source>
        <strain evidence="3 4">SYP-B2174</strain>
    </source>
</reference>
<keyword evidence="4" id="KW-1185">Reference proteome</keyword>
<evidence type="ECO:0000256" key="2">
    <source>
        <dbReference type="SAM" id="Phobius"/>
    </source>
</evidence>
<accession>A0A4Y9QVU8</accession>
<evidence type="ECO:0008006" key="5">
    <source>
        <dbReference type="Google" id="ProtNLM"/>
    </source>
</evidence>
<feature type="transmembrane region" description="Helical" evidence="2">
    <location>
        <begin position="341"/>
        <end position="360"/>
    </location>
</feature>
<dbReference type="RefSeq" id="WP_135120589.1">
    <property type="nucleotide sequence ID" value="NZ_SPQZ01000004.1"/>
</dbReference>
<feature type="transmembrane region" description="Helical" evidence="2">
    <location>
        <begin position="315"/>
        <end position="335"/>
    </location>
</feature>
<comment type="caution">
    <text evidence="3">The sequence shown here is derived from an EMBL/GenBank/DDBJ whole genome shotgun (WGS) entry which is preliminary data.</text>
</comment>
<feature type="region of interest" description="Disordered" evidence="1">
    <location>
        <begin position="1"/>
        <end position="23"/>
    </location>
</feature>
<keyword evidence="2" id="KW-0812">Transmembrane</keyword>
<evidence type="ECO:0000256" key="1">
    <source>
        <dbReference type="SAM" id="MobiDB-lite"/>
    </source>
</evidence>
<keyword evidence="2" id="KW-1133">Transmembrane helix</keyword>
<dbReference type="AlphaFoldDB" id="A0A4Y9QVU8"/>
<feature type="transmembrane region" description="Helical" evidence="2">
    <location>
        <begin position="65"/>
        <end position="86"/>
    </location>
</feature>
<proteinExistence type="predicted"/>
<dbReference type="Proteomes" id="UP000298127">
    <property type="component" value="Unassembled WGS sequence"/>
</dbReference>
<keyword evidence="2" id="KW-0472">Membrane</keyword>
<feature type="compositionally biased region" description="Polar residues" evidence="1">
    <location>
        <begin position="1"/>
        <end position="12"/>
    </location>
</feature>
<sequence length="385" mass="40705">MSQHTPAQSTPAASVAPSDPTGATTAAGVESRALLFAIGGFVPAGVIGLILFGSHDIPLAGANSLGNVTAIVSAVLALVVFIVGYVLSYAEPSRAWLRDVRLGRQFLDIGGLAFAHAVLCYLAYGVLFKLLQDAFLDAVVFPIPAAVLLGAACATSSYFVYLSAVHMTTSRVASTMAIFLVLGLLTSMLTAADPLWWTMNISALGMNDDLSSHVFNFTLLIAGIVLTTMANYMTAELESGPLTRTDATTTDAVALGRARYVKWSLVLIGVFLACVGIFHVNDFFWIHNTVATGMAVVFCVLVFRLPWVVPGLPRAFFVVGYIFIAVIVVSAVFFATGYYNLTAVEIIAFALIFTWLIVLIRMVSAAATDAAALPAPPVAPSPLVE</sequence>
<protein>
    <recommendedName>
        <fullName evidence="5">DUF998 domain-containing protein</fullName>
    </recommendedName>
</protein>
<evidence type="ECO:0000313" key="3">
    <source>
        <dbReference type="EMBL" id="TFV96609.1"/>
    </source>
</evidence>
<feature type="transmembrane region" description="Helical" evidence="2">
    <location>
        <begin position="33"/>
        <end position="53"/>
    </location>
</feature>